<sequence length="232" mass="26298">MDGYTTVLCYTRGEIIDCEFGVSYNRPPNKVPFPNGNDTVNYVPLPIRDDGDVRIMFTVVTQTPPPNTIEMYCQTSSIDYHSVPSSFTTPLHIESLVMIDMTRVTESIVMTVGNYVDILPGNDDDNVELFDEDDGNEDIMDMEDNENTENDASLLGGGEHDVPSPIFRELNWDVINSIADKDLIAHTGLWNESDELFKGLRFESKVDLQYVVKRYSICRNQHLIVFESEPDI</sequence>
<gene>
    <name evidence="1" type="ORF">CK203_088413</name>
</gene>
<accession>A0A438E0Y1</accession>
<evidence type="ECO:0000313" key="2">
    <source>
        <dbReference type="Proteomes" id="UP000288805"/>
    </source>
</evidence>
<protein>
    <recommendedName>
        <fullName evidence="3">Transposase MuDR plant domain-containing protein</fullName>
    </recommendedName>
</protein>
<evidence type="ECO:0008006" key="3">
    <source>
        <dbReference type="Google" id="ProtNLM"/>
    </source>
</evidence>
<comment type="caution">
    <text evidence="1">The sequence shown here is derived from an EMBL/GenBank/DDBJ whole genome shotgun (WGS) entry which is preliminary data.</text>
</comment>
<proteinExistence type="predicted"/>
<reference evidence="1 2" key="1">
    <citation type="journal article" date="2018" name="PLoS Genet.">
        <title>Population sequencing reveals clonal diversity and ancestral inbreeding in the grapevine cultivar Chardonnay.</title>
        <authorList>
            <person name="Roach M.J."/>
            <person name="Johnson D.L."/>
            <person name="Bohlmann J."/>
            <person name="van Vuuren H.J."/>
            <person name="Jones S.J."/>
            <person name="Pretorius I.S."/>
            <person name="Schmidt S.A."/>
            <person name="Borneman A.R."/>
        </authorList>
    </citation>
    <scope>NUCLEOTIDE SEQUENCE [LARGE SCALE GENOMIC DNA]</scope>
    <source>
        <strain evidence="2">cv. Chardonnay</strain>
        <tissue evidence="1">Leaf</tissue>
    </source>
</reference>
<dbReference type="AlphaFoldDB" id="A0A438E0Y1"/>
<dbReference type="Proteomes" id="UP000288805">
    <property type="component" value="Unassembled WGS sequence"/>
</dbReference>
<dbReference type="EMBL" id="QGNW01001441">
    <property type="protein sequence ID" value="RVW41350.1"/>
    <property type="molecule type" value="Genomic_DNA"/>
</dbReference>
<organism evidence="1 2">
    <name type="scientific">Vitis vinifera</name>
    <name type="common">Grape</name>
    <dbReference type="NCBI Taxonomy" id="29760"/>
    <lineage>
        <taxon>Eukaryota</taxon>
        <taxon>Viridiplantae</taxon>
        <taxon>Streptophyta</taxon>
        <taxon>Embryophyta</taxon>
        <taxon>Tracheophyta</taxon>
        <taxon>Spermatophyta</taxon>
        <taxon>Magnoliopsida</taxon>
        <taxon>eudicotyledons</taxon>
        <taxon>Gunneridae</taxon>
        <taxon>Pentapetalae</taxon>
        <taxon>rosids</taxon>
        <taxon>Vitales</taxon>
        <taxon>Vitaceae</taxon>
        <taxon>Viteae</taxon>
        <taxon>Vitis</taxon>
    </lineage>
</organism>
<evidence type="ECO:0000313" key="1">
    <source>
        <dbReference type="EMBL" id="RVW41350.1"/>
    </source>
</evidence>
<name>A0A438E0Y1_VITVI</name>